<protein>
    <submittedName>
        <fullName evidence="1">Uncharacterized protein</fullName>
    </submittedName>
</protein>
<evidence type="ECO:0000313" key="2">
    <source>
        <dbReference type="Proteomes" id="UP000827872"/>
    </source>
</evidence>
<gene>
    <name evidence="1" type="ORF">K3G42_028985</name>
</gene>
<sequence>MQPMDQDIYSEWDPAAQSEWSWVQVQAGAWAWAPEQGVVAWRRERDGMWQEIHFLQCNMELLLARAKAAERDQQDPPQLSPPPLEGEQPVPAPPNNMPPGPQGPPGPPGPQPQWRWQCLKAHLDGTTETLLPRASRSTYGERWLGLCLSCGGEGHKAAVCPSKKPDPLVVPASGAAKTRTTKDPERKSPFKKGSGLQVELRKASSASEEVGSPESSEELVGNNSNLA</sequence>
<organism evidence="1 2">
    <name type="scientific">Sphaerodactylus townsendi</name>
    <dbReference type="NCBI Taxonomy" id="933632"/>
    <lineage>
        <taxon>Eukaryota</taxon>
        <taxon>Metazoa</taxon>
        <taxon>Chordata</taxon>
        <taxon>Craniata</taxon>
        <taxon>Vertebrata</taxon>
        <taxon>Euteleostomi</taxon>
        <taxon>Lepidosauria</taxon>
        <taxon>Squamata</taxon>
        <taxon>Bifurcata</taxon>
        <taxon>Gekkota</taxon>
        <taxon>Sphaerodactylidae</taxon>
        <taxon>Sphaerodactylus</taxon>
    </lineage>
</organism>
<dbReference type="EMBL" id="CM037620">
    <property type="protein sequence ID" value="KAH7995869.1"/>
    <property type="molecule type" value="Genomic_DNA"/>
</dbReference>
<evidence type="ECO:0000313" key="1">
    <source>
        <dbReference type="EMBL" id="KAH7995869.1"/>
    </source>
</evidence>
<dbReference type="Proteomes" id="UP000827872">
    <property type="component" value="Linkage Group LG07"/>
</dbReference>
<comment type="caution">
    <text evidence="1">The sequence shown here is derived from an EMBL/GenBank/DDBJ whole genome shotgun (WGS) entry which is preliminary data.</text>
</comment>
<accession>A0ACB8ESW2</accession>
<name>A0ACB8ESW2_9SAUR</name>
<reference evidence="1" key="1">
    <citation type="submission" date="2021-08" db="EMBL/GenBank/DDBJ databases">
        <title>The first chromosome-level gecko genome reveals the dynamic sex chromosomes of Neotropical dwarf geckos (Sphaerodactylidae: Sphaerodactylus).</title>
        <authorList>
            <person name="Pinto B.J."/>
            <person name="Keating S.E."/>
            <person name="Gamble T."/>
        </authorList>
    </citation>
    <scope>NUCLEOTIDE SEQUENCE</scope>
    <source>
        <strain evidence="1">TG3544</strain>
    </source>
</reference>
<proteinExistence type="predicted"/>
<keyword evidence="2" id="KW-1185">Reference proteome</keyword>